<evidence type="ECO:0000313" key="3">
    <source>
        <dbReference type="EMBL" id="QNT05763.1"/>
    </source>
</evidence>
<name>A0A7H1J5J7_9GAMM</name>
<evidence type="ECO:0000256" key="1">
    <source>
        <dbReference type="PROSITE-ProRule" id="PRU00325"/>
    </source>
</evidence>
<keyword evidence="1" id="KW-0863">Zinc-finger</keyword>
<dbReference type="Pfam" id="PF04434">
    <property type="entry name" value="SWIM"/>
    <property type="match status" value="1"/>
</dbReference>
<sequence>MSELIDYLKTLTLDDVQEWAGEKIYGRGKGIVKDVSRLALTINDALSAKVKGTEEYDTEVYLEDGELTSFCSCPYEYGECKHAVAVILAAAKQLNSGKDIPQDDMLAATPRDIELSIVDNSLEISKPSSKKVELDPSYPRTLEALQKMLSKQPKAVLVKQLLLLSMKDYETEQSLWALADSTPNLVNVKPQVDSLRRKIKKITAEESWQDYWNHKGHTPDYSPIRKGLEALLKQNAFDEVVELGGELWSLGIEQIHHSNDEGELANDLSRTMFIVLEALPQTSMKPVIQLFWWIDRELEDDYELLQDLDLVYNHERYQTEHWQDVAMILTQRLANVPESKKQDYEYKRVVDMLAFAYQKAGDDKAILAMMEKQVNNTKDYVKLVGGFVKQGNMGKAKEWCLIGFNDTLKEKPGIARRLKDQLIEWHKEDGNIAQVAALSVDDFLASIDMKSFQTLERLFQTKHPLLDGQWQLVRATLLHLIEHGNSVTDSLPIDWPLPKPEVSSLMAESKGFMHQTRVEDLLIHIAVHEKQLDEAVDRFGNRAGYQIMTDSLARSLALAVSKSYPETSISIWKACALNDIARAKAEAYRDAGKHLRQLRKVYEEHQRLEEWQKYIKRLQVEHKRKIRLQEVLNDLLKSKKSAKLIH</sequence>
<gene>
    <name evidence="3" type="ORF">IBG28_19265</name>
</gene>
<dbReference type="OrthoDB" id="6188715at2"/>
<evidence type="ECO:0000313" key="4">
    <source>
        <dbReference type="Proteomes" id="UP000516370"/>
    </source>
</evidence>
<dbReference type="RefSeq" id="WP_111608712.1">
    <property type="nucleotide sequence ID" value="NZ_BMLJ01000019.1"/>
</dbReference>
<feature type="domain" description="SWIM-type" evidence="2">
    <location>
        <begin position="56"/>
        <end position="91"/>
    </location>
</feature>
<dbReference type="KEGG" id="mard:IBG28_19265"/>
<keyword evidence="1" id="KW-0479">Metal-binding</keyword>
<dbReference type="GO" id="GO:0008270">
    <property type="term" value="F:zinc ion binding"/>
    <property type="evidence" value="ECO:0007669"/>
    <property type="project" value="UniProtKB-KW"/>
</dbReference>
<organism evidence="3 4">
    <name type="scientific">Marinomonas arctica</name>
    <dbReference type="NCBI Taxonomy" id="383750"/>
    <lineage>
        <taxon>Bacteria</taxon>
        <taxon>Pseudomonadati</taxon>
        <taxon>Pseudomonadota</taxon>
        <taxon>Gammaproteobacteria</taxon>
        <taxon>Oceanospirillales</taxon>
        <taxon>Oceanospirillaceae</taxon>
        <taxon>Marinomonas</taxon>
    </lineage>
</organism>
<protein>
    <submittedName>
        <fullName evidence="3">SWIM zinc finger domain-containing protein</fullName>
    </submittedName>
</protein>
<dbReference type="EMBL" id="CP061081">
    <property type="protein sequence ID" value="QNT05763.1"/>
    <property type="molecule type" value="Genomic_DNA"/>
</dbReference>
<dbReference type="Proteomes" id="UP000516370">
    <property type="component" value="Chromosome"/>
</dbReference>
<reference evidence="3 4" key="1">
    <citation type="submission" date="2020-09" db="EMBL/GenBank/DDBJ databases">
        <title>Complete genome sequence of an Arctic sea ice bacterium Marinomonas arctica BSI20414.</title>
        <authorList>
            <person name="Liao L."/>
            <person name="Chen B."/>
        </authorList>
    </citation>
    <scope>NUCLEOTIDE SEQUENCE [LARGE SCALE GENOMIC DNA]</scope>
    <source>
        <strain evidence="3 4">BSI20414</strain>
    </source>
</reference>
<proteinExistence type="predicted"/>
<dbReference type="InterPro" id="IPR007527">
    <property type="entry name" value="Znf_SWIM"/>
</dbReference>
<evidence type="ECO:0000259" key="2">
    <source>
        <dbReference type="PROSITE" id="PS50966"/>
    </source>
</evidence>
<accession>A0A7H1J5J7</accession>
<dbReference type="AlphaFoldDB" id="A0A7H1J5J7"/>
<dbReference type="PROSITE" id="PS50966">
    <property type="entry name" value="ZF_SWIM"/>
    <property type="match status" value="1"/>
</dbReference>
<keyword evidence="4" id="KW-1185">Reference proteome</keyword>
<keyword evidence="1" id="KW-0862">Zinc</keyword>